<evidence type="ECO:0000313" key="1">
    <source>
        <dbReference type="EMBL" id="ALS23652.1"/>
    </source>
</evidence>
<protein>
    <submittedName>
        <fullName evidence="1">Uncharacterized protein</fullName>
    </submittedName>
</protein>
<reference evidence="1 2" key="2">
    <citation type="journal article" date="2016" name="Genome Announc.">
        <title>Complete Genome Sequences of Two Interactive Moderate Thermophiles, Paenibacillus napthalenovorans 32O-Y and Paenibacillus sp. 32O-W.</title>
        <authorList>
            <person name="Butler R.R.III."/>
            <person name="Wang J."/>
            <person name="Stark B.C."/>
            <person name="Pombert J.F."/>
        </authorList>
    </citation>
    <scope>NUCLEOTIDE SEQUENCE [LARGE SCALE GENOMIC DNA]</scope>
    <source>
        <strain evidence="1 2">32O-Y</strain>
    </source>
</reference>
<reference evidence="2" key="1">
    <citation type="submission" date="2015-12" db="EMBL/GenBank/DDBJ databases">
        <title>Complete genome sequences of two moderately thermophilic Paenibacillus species.</title>
        <authorList>
            <person name="Butler R.III."/>
            <person name="Wang J."/>
            <person name="Stark B.C."/>
            <person name="Pombert J.-F."/>
        </authorList>
    </citation>
    <scope>NUCLEOTIDE SEQUENCE [LARGE SCALE GENOMIC DNA]</scope>
    <source>
        <strain evidence="2">32O-Y</strain>
    </source>
</reference>
<name>A0A0U2W532_9BACL</name>
<sequence length="72" mass="8169">MNAMPLYIYYIIFLTIMLIGTIATIMIGLSKKNKEGNPGYDKRTGSIFKNLSIYYIIAIVLGYIALILYIVK</sequence>
<gene>
    <name evidence="1" type="ORF">IJ22_32910</name>
</gene>
<dbReference type="KEGG" id="pnp:IJ22_32910"/>
<accession>A0A0U2W532</accession>
<dbReference type="AlphaFoldDB" id="A0A0U2W532"/>
<keyword evidence="2" id="KW-1185">Reference proteome</keyword>
<evidence type="ECO:0000313" key="2">
    <source>
        <dbReference type="Proteomes" id="UP000061660"/>
    </source>
</evidence>
<dbReference type="EMBL" id="CP013652">
    <property type="protein sequence ID" value="ALS23652.1"/>
    <property type="molecule type" value="Genomic_DNA"/>
</dbReference>
<proteinExistence type="predicted"/>
<organism evidence="1 2">
    <name type="scientific">Paenibacillus naphthalenovorans</name>
    <dbReference type="NCBI Taxonomy" id="162209"/>
    <lineage>
        <taxon>Bacteria</taxon>
        <taxon>Bacillati</taxon>
        <taxon>Bacillota</taxon>
        <taxon>Bacilli</taxon>
        <taxon>Bacillales</taxon>
        <taxon>Paenibacillaceae</taxon>
        <taxon>Paenibacillus</taxon>
    </lineage>
</organism>
<dbReference type="Proteomes" id="UP000061660">
    <property type="component" value="Chromosome"/>
</dbReference>